<dbReference type="Proteomes" id="UP000789759">
    <property type="component" value="Unassembled WGS sequence"/>
</dbReference>
<protein>
    <submittedName>
        <fullName evidence="1">17197_t:CDS:1</fullName>
    </submittedName>
</protein>
<organism evidence="1 2">
    <name type="scientific">Cetraspora pellucida</name>
    <dbReference type="NCBI Taxonomy" id="1433469"/>
    <lineage>
        <taxon>Eukaryota</taxon>
        <taxon>Fungi</taxon>
        <taxon>Fungi incertae sedis</taxon>
        <taxon>Mucoromycota</taxon>
        <taxon>Glomeromycotina</taxon>
        <taxon>Glomeromycetes</taxon>
        <taxon>Diversisporales</taxon>
        <taxon>Gigasporaceae</taxon>
        <taxon>Cetraspora</taxon>
    </lineage>
</organism>
<reference evidence="1" key="1">
    <citation type="submission" date="2021-06" db="EMBL/GenBank/DDBJ databases">
        <authorList>
            <person name="Kallberg Y."/>
            <person name="Tangrot J."/>
            <person name="Rosling A."/>
        </authorList>
    </citation>
    <scope>NUCLEOTIDE SEQUENCE</scope>
    <source>
        <strain evidence="1">FL966</strain>
    </source>
</reference>
<feature type="non-terminal residue" evidence="1">
    <location>
        <position position="138"/>
    </location>
</feature>
<accession>A0A9N9K405</accession>
<keyword evidence="2" id="KW-1185">Reference proteome</keyword>
<gene>
    <name evidence="1" type="ORF">CPELLU_LOCUS18557</name>
</gene>
<dbReference type="AlphaFoldDB" id="A0A9N9K405"/>
<proteinExistence type="predicted"/>
<name>A0A9N9K405_9GLOM</name>
<evidence type="ECO:0000313" key="2">
    <source>
        <dbReference type="Proteomes" id="UP000789759"/>
    </source>
</evidence>
<dbReference type="EMBL" id="CAJVQA010037734">
    <property type="protein sequence ID" value="CAG8810193.1"/>
    <property type="molecule type" value="Genomic_DNA"/>
</dbReference>
<sequence>NYPIIEVTCHIGNCNYNYQYDVLKLGNYPTKNIKQTQREKYQILNNYKNYHLKKLVLDFHSCFENLFKKYNFSNTKLNNFELDISGKPIEFKFTKSNPSLNYLDSTIYAYNKGLISKDSYRNLAAIQPLLEREYIIAI</sequence>
<evidence type="ECO:0000313" key="1">
    <source>
        <dbReference type="EMBL" id="CAG8810193.1"/>
    </source>
</evidence>
<dbReference type="OrthoDB" id="2418186at2759"/>
<comment type="caution">
    <text evidence="1">The sequence shown here is derived from an EMBL/GenBank/DDBJ whole genome shotgun (WGS) entry which is preliminary data.</text>
</comment>